<accession>A0A955RK07</accession>
<feature type="domain" description="RNA polymerase sigma-70 region 2" evidence="6">
    <location>
        <begin position="33"/>
        <end position="100"/>
    </location>
</feature>
<protein>
    <submittedName>
        <fullName evidence="8">Sigma-70 family RNA polymerase sigma factor</fullName>
    </submittedName>
</protein>
<evidence type="ECO:0000259" key="7">
    <source>
        <dbReference type="Pfam" id="PF08281"/>
    </source>
</evidence>
<name>A0A955RK07_9BACT</name>
<dbReference type="AlphaFoldDB" id="A0A955RK07"/>
<dbReference type="PANTHER" id="PTHR43133:SF8">
    <property type="entry name" value="RNA POLYMERASE SIGMA FACTOR HI_1459-RELATED"/>
    <property type="match status" value="1"/>
</dbReference>
<dbReference type="Pfam" id="PF08281">
    <property type="entry name" value="Sigma70_r4_2"/>
    <property type="match status" value="1"/>
</dbReference>
<feature type="domain" description="RNA polymerase sigma factor 70 region 4 type 2" evidence="7">
    <location>
        <begin position="138"/>
        <end position="185"/>
    </location>
</feature>
<comment type="similarity">
    <text evidence="1">Belongs to the sigma-70 factor family. ECF subfamily.</text>
</comment>
<dbReference type="Gene3D" id="1.10.1740.10">
    <property type="match status" value="1"/>
</dbReference>
<dbReference type="SUPFAM" id="SSF88946">
    <property type="entry name" value="Sigma2 domain of RNA polymerase sigma factors"/>
    <property type="match status" value="1"/>
</dbReference>
<dbReference type="InterPro" id="IPR014284">
    <property type="entry name" value="RNA_pol_sigma-70_dom"/>
</dbReference>
<dbReference type="InterPro" id="IPR039425">
    <property type="entry name" value="RNA_pol_sigma-70-like"/>
</dbReference>
<dbReference type="SUPFAM" id="SSF88659">
    <property type="entry name" value="Sigma3 and sigma4 domains of RNA polymerase sigma factors"/>
    <property type="match status" value="1"/>
</dbReference>
<keyword evidence="4" id="KW-0238">DNA-binding</keyword>
<reference evidence="8" key="2">
    <citation type="journal article" date="2021" name="Microbiome">
        <title>Successional dynamics and alternative stable states in a saline activated sludge microbial community over 9 years.</title>
        <authorList>
            <person name="Wang Y."/>
            <person name="Ye J."/>
            <person name="Ju F."/>
            <person name="Liu L."/>
            <person name="Boyd J.A."/>
            <person name="Deng Y."/>
            <person name="Parks D.H."/>
            <person name="Jiang X."/>
            <person name="Yin X."/>
            <person name="Woodcroft B.J."/>
            <person name="Tyson G.W."/>
            <person name="Hugenholtz P."/>
            <person name="Polz M.F."/>
            <person name="Zhang T."/>
        </authorList>
    </citation>
    <scope>NUCLEOTIDE SEQUENCE</scope>
    <source>
        <strain evidence="8">HKST-UBA11</strain>
    </source>
</reference>
<dbReference type="GO" id="GO:0016987">
    <property type="term" value="F:sigma factor activity"/>
    <property type="evidence" value="ECO:0007669"/>
    <property type="project" value="UniProtKB-KW"/>
</dbReference>
<dbReference type="Pfam" id="PF04542">
    <property type="entry name" value="Sigma70_r2"/>
    <property type="match status" value="1"/>
</dbReference>
<keyword evidence="5" id="KW-0804">Transcription</keyword>
<proteinExistence type="inferred from homology"/>
<organism evidence="8 9">
    <name type="scientific">Candidatus Dojkabacteria bacterium</name>
    <dbReference type="NCBI Taxonomy" id="2099670"/>
    <lineage>
        <taxon>Bacteria</taxon>
        <taxon>Candidatus Dojkabacteria</taxon>
    </lineage>
</organism>
<dbReference type="Gene3D" id="1.10.10.10">
    <property type="entry name" value="Winged helix-like DNA-binding domain superfamily/Winged helix DNA-binding domain"/>
    <property type="match status" value="1"/>
</dbReference>
<dbReference type="InterPro" id="IPR036388">
    <property type="entry name" value="WH-like_DNA-bd_sf"/>
</dbReference>
<keyword evidence="2" id="KW-0805">Transcription regulation</keyword>
<gene>
    <name evidence="8" type="ORF">KC717_01415</name>
</gene>
<dbReference type="InterPro" id="IPR013325">
    <property type="entry name" value="RNA_pol_sigma_r2"/>
</dbReference>
<dbReference type="InterPro" id="IPR013249">
    <property type="entry name" value="RNA_pol_sigma70_r4_t2"/>
</dbReference>
<dbReference type="EMBL" id="JAGQLH010000011">
    <property type="protein sequence ID" value="MCA9385285.1"/>
    <property type="molecule type" value="Genomic_DNA"/>
</dbReference>
<dbReference type="NCBIfam" id="TIGR02937">
    <property type="entry name" value="sigma70-ECF"/>
    <property type="match status" value="1"/>
</dbReference>
<evidence type="ECO:0000259" key="6">
    <source>
        <dbReference type="Pfam" id="PF04542"/>
    </source>
</evidence>
<evidence type="ECO:0000256" key="3">
    <source>
        <dbReference type="ARBA" id="ARBA00023082"/>
    </source>
</evidence>
<dbReference type="GO" id="GO:0003677">
    <property type="term" value="F:DNA binding"/>
    <property type="evidence" value="ECO:0007669"/>
    <property type="project" value="UniProtKB-KW"/>
</dbReference>
<evidence type="ECO:0000313" key="8">
    <source>
        <dbReference type="EMBL" id="MCA9385285.1"/>
    </source>
</evidence>
<dbReference type="GO" id="GO:0006352">
    <property type="term" value="P:DNA-templated transcription initiation"/>
    <property type="evidence" value="ECO:0007669"/>
    <property type="project" value="InterPro"/>
</dbReference>
<comment type="caution">
    <text evidence="8">The sequence shown here is derived from an EMBL/GenBank/DDBJ whole genome shotgun (WGS) entry which is preliminary data.</text>
</comment>
<dbReference type="InterPro" id="IPR013324">
    <property type="entry name" value="RNA_pol_sigma_r3/r4-like"/>
</dbReference>
<evidence type="ECO:0000256" key="2">
    <source>
        <dbReference type="ARBA" id="ARBA00023015"/>
    </source>
</evidence>
<reference evidence="8" key="1">
    <citation type="submission" date="2020-04" db="EMBL/GenBank/DDBJ databases">
        <authorList>
            <person name="Zhang T."/>
        </authorList>
    </citation>
    <scope>NUCLEOTIDE SEQUENCE</scope>
    <source>
        <strain evidence="8">HKST-UBA11</strain>
    </source>
</reference>
<evidence type="ECO:0000256" key="5">
    <source>
        <dbReference type="ARBA" id="ARBA00023163"/>
    </source>
</evidence>
<dbReference type="InterPro" id="IPR007627">
    <property type="entry name" value="RNA_pol_sigma70_r2"/>
</dbReference>
<evidence type="ECO:0000256" key="4">
    <source>
        <dbReference type="ARBA" id="ARBA00023125"/>
    </source>
</evidence>
<dbReference type="Proteomes" id="UP000754563">
    <property type="component" value="Unassembled WGS sequence"/>
</dbReference>
<keyword evidence="3" id="KW-0731">Sigma factor</keyword>
<evidence type="ECO:0000256" key="1">
    <source>
        <dbReference type="ARBA" id="ARBA00010641"/>
    </source>
</evidence>
<dbReference type="PANTHER" id="PTHR43133">
    <property type="entry name" value="RNA POLYMERASE ECF-TYPE SIGMA FACTO"/>
    <property type="match status" value="1"/>
</dbReference>
<sequence length="194" mass="23199">MLQKLRNPQDLTKEEQKKIANKERLSKKDFEVIYTTYHERIFNFVNSRVTKREDAEDLTALVFERVLKKLEDFQWQGVTITSWIYRIARNAIIDFYRKNSDRKKDSSVEQIGEFLESPDEKIEEVLIENEEEIALFNSIRELEEEDQFLVYYKFFEELSNKEIADITGLSETNVGTKLHRLRQRLRGYFEGNIG</sequence>
<evidence type="ECO:0000313" key="9">
    <source>
        <dbReference type="Proteomes" id="UP000754563"/>
    </source>
</evidence>